<dbReference type="Proteomes" id="UP000430670">
    <property type="component" value="Unassembled WGS sequence"/>
</dbReference>
<name>A0A6I3SKG5_HELMO</name>
<dbReference type="OrthoDB" id="2082593at2"/>
<dbReference type="AlphaFoldDB" id="A0A6I3SKG5"/>
<comment type="caution">
    <text evidence="1">The sequence shown here is derived from an EMBL/GenBank/DDBJ whole genome shotgun (WGS) entry which is preliminary data.</text>
</comment>
<protein>
    <submittedName>
        <fullName evidence="1">Uncharacterized protein</fullName>
    </submittedName>
</protein>
<evidence type="ECO:0000313" key="2">
    <source>
        <dbReference type="Proteomes" id="UP000430670"/>
    </source>
</evidence>
<reference evidence="1 2" key="1">
    <citation type="submission" date="2019-11" db="EMBL/GenBank/DDBJ databases">
        <title>Whole-genome sequence of a the green, strictly anaerobic photosynthetic bacterium Heliobacillus mobilis DSM 6151.</title>
        <authorList>
            <person name="Kyndt J.A."/>
            <person name="Meyer T.E."/>
        </authorList>
    </citation>
    <scope>NUCLEOTIDE SEQUENCE [LARGE SCALE GENOMIC DNA]</scope>
    <source>
        <strain evidence="1 2">DSM 6151</strain>
    </source>
</reference>
<gene>
    <name evidence="1" type="ORF">GJ688_09825</name>
</gene>
<keyword evidence="2" id="KW-1185">Reference proteome</keyword>
<evidence type="ECO:0000313" key="1">
    <source>
        <dbReference type="EMBL" id="MTV49276.1"/>
    </source>
</evidence>
<sequence length="130" mass="15357">MNRKKEAMIMREFWKRLFHSKPSVLRDLLPETYYEYIEQSHIYPNYETVYLRLPNGHLVHISHHIGPSSDRPFTVTIGSWRYKKYPKPAASAIQTELEDKYSLNLSADEWVELLHLIYSLPFATKDLACA</sequence>
<proteinExistence type="predicted"/>
<dbReference type="RefSeq" id="WP_155476367.1">
    <property type="nucleotide sequence ID" value="NZ_WNKU01000009.1"/>
</dbReference>
<dbReference type="EMBL" id="WNKU01000009">
    <property type="protein sequence ID" value="MTV49276.1"/>
    <property type="molecule type" value="Genomic_DNA"/>
</dbReference>
<accession>A0A6I3SKG5</accession>
<organism evidence="1 2">
    <name type="scientific">Heliobacterium mobile</name>
    <name type="common">Heliobacillus mobilis</name>
    <dbReference type="NCBI Taxonomy" id="28064"/>
    <lineage>
        <taxon>Bacteria</taxon>
        <taxon>Bacillati</taxon>
        <taxon>Bacillota</taxon>
        <taxon>Clostridia</taxon>
        <taxon>Eubacteriales</taxon>
        <taxon>Heliobacteriaceae</taxon>
        <taxon>Heliobacterium</taxon>
    </lineage>
</organism>